<dbReference type="PROSITE" id="PS50056">
    <property type="entry name" value="TYR_PHOSPHATASE_2"/>
    <property type="match status" value="1"/>
</dbReference>
<dbReference type="SMART" id="SM00194">
    <property type="entry name" value="PTPc"/>
    <property type="match status" value="1"/>
</dbReference>
<keyword evidence="10" id="KW-1133">Transmembrane helix</keyword>
<gene>
    <name evidence="14" type="ORF">scyTo_0010257</name>
</gene>
<dbReference type="InterPro" id="IPR029021">
    <property type="entry name" value="Prot-tyrosine_phosphatase-like"/>
</dbReference>
<dbReference type="FunFam" id="3.90.190.10:FF:000020">
    <property type="entry name" value="Tyrosine-protein phosphatase non-receptor type 5"/>
    <property type="match status" value="1"/>
</dbReference>
<evidence type="ECO:0000313" key="14">
    <source>
        <dbReference type="EMBL" id="GCB67514.1"/>
    </source>
</evidence>
<dbReference type="GO" id="GO:0007165">
    <property type="term" value="P:signal transduction"/>
    <property type="evidence" value="ECO:0007669"/>
    <property type="project" value="TreeGrafter"/>
</dbReference>
<dbReference type="EC" id="3.1.3.48" evidence="2"/>
<keyword evidence="10" id="KW-0812">Transmembrane</keyword>
<dbReference type="InterPro" id="IPR000387">
    <property type="entry name" value="Tyr_Pase_dom"/>
</dbReference>
<comment type="subcellular location">
    <subcellularLocation>
        <location evidence="1">Membrane</location>
        <topology evidence="1">Single-pass membrane protein</topology>
    </subcellularLocation>
</comment>
<evidence type="ECO:0000256" key="1">
    <source>
        <dbReference type="ARBA" id="ARBA00004167"/>
    </source>
</evidence>
<keyword evidence="7 10" id="KW-0472">Membrane</keyword>
<dbReference type="InterPro" id="IPR000242">
    <property type="entry name" value="PTP_cat"/>
</dbReference>
<dbReference type="PRINTS" id="PR01778">
    <property type="entry name" value="KIMPTPASE"/>
</dbReference>
<feature type="active site" description="Phosphocysteine intermediate" evidence="8">
    <location>
        <position position="472"/>
    </location>
</feature>
<evidence type="ECO:0000256" key="7">
    <source>
        <dbReference type="ARBA" id="ARBA00023136"/>
    </source>
</evidence>
<keyword evidence="5" id="KW-0378">Hydrolase</keyword>
<evidence type="ECO:0000259" key="11">
    <source>
        <dbReference type="PROSITE" id="PS50055"/>
    </source>
</evidence>
<dbReference type="GO" id="GO:0005886">
    <property type="term" value="C:plasma membrane"/>
    <property type="evidence" value="ECO:0007669"/>
    <property type="project" value="TreeGrafter"/>
</dbReference>
<dbReference type="OrthoDB" id="9993594at2759"/>
<proteinExistence type="predicted"/>
<evidence type="ECO:0000256" key="5">
    <source>
        <dbReference type="ARBA" id="ARBA00022801"/>
    </source>
</evidence>
<dbReference type="PROSITE" id="PS50231">
    <property type="entry name" value="RICIN_B_LECTIN"/>
    <property type="match status" value="1"/>
</dbReference>
<dbReference type="GO" id="GO:0019901">
    <property type="term" value="F:protein kinase binding"/>
    <property type="evidence" value="ECO:0007669"/>
    <property type="project" value="TreeGrafter"/>
</dbReference>
<feature type="binding site" evidence="9">
    <location>
        <position position="438"/>
    </location>
    <ligand>
        <name>substrate</name>
    </ligand>
</feature>
<dbReference type="AlphaFoldDB" id="A0A401P305"/>
<evidence type="ECO:0000259" key="13">
    <source>
        <dbReference type="PROSITE" id="PS50853"/>
    </source>
</evidence>
<dbReference type="Pfam" id="PF26155">
    <property type="entry name" value="PTPRR_N"/>
    <property type="match status" value="1"/>
</dbReference>
<dbReference type="GO" id="GO:0004725">
    <property type="term" value="F:protein tyrosine phosphatase activity"/>
    <property type="evidence" value="ECO:0007669"/>
    <property type="project" value="UniProtKB-EC"/>
</dbReference>
<keyword evidence="15" id="KW-1185">Reference proteome</keyword>
<dbReference type="CDD" id="cd00063">
    <property type="entry name" value="FN3"/>
    <property type="match status" value="3"/>
</dbReference>
<dbReference type="GO" id="GO:0005829">
    <property type="term" value="C:cytosol"/>
    <property type="evidence" value="ECO:0007669"/>
    <property type="project" value="TreeGrafter"/>
</dbReference>
<dbReference type="InterPro" id="IPR008356">
    <property type="entry name" value="Tyr_Pase_KIM-con"/>
</dbReference>
<dbReference type="Gene3D" id="2.60.40.10">
    <property type="entry name" value="Immunoglobulins"/>
    <property type="match status" value="3"/>
</dbReference>
<evidence type="ECO:0000256" key="6">
    <source>
        <dbReference type="ARBA" id="ARBA00022912"/>
    </source>
</evidence>
<dbReference type="SMART" id="SM00060">
    <property type="entry name" value="FN3"/>
    <property type="match status" value="4"/>
</dbReference>
<dbReference type="InterPro" id="IPR003961">
    <property type="entry name" value="FN3_dom"/>
</dbReference>
<feature type="binding site" evidence="9">
    <location>
        <position position="516"/>
    </location>
    <ligand>
        <name>substrate</name>
    </ligand>
</feature>
<protein>
    <recommendedName>
        <fullName evidence="2">protein-tyrosine-phosphatase</fullName>
        <ecNumber evidence="2">3.1.3.48</ecNumber>
    </recommendedName>
</protein>
<dbReference type="Pfam" id="PF00041">
    <property type="entry name" value="fn3"/>
    <property type="match status" value="3"/>
</dbReference>
<evidence type="ECO:0000256" key="9">
    <source>
        <dbReference type="PIRSR" id="PIRSR608356-51"/>
    </source>
</evidence>
<evidence type="ECO:0000256" key="8">
    <source>
        <dbReference type="PIRSR" id="PIRSR608356-50"/>
    </source>
</evidence>
<evidence type="ECO:0000256" key="2">
    <source>
        <dbReference type="ARBA" id="ARBA00013064"/>
    </source>
</evidence>
<comment type="caution">
    <text evidence="14">The sequence shown here is derived from an EMBL/GenBank/DDBJ whole genome shotgun (WGS) entry which is preliminary data.</text>
</comment>
<keyword evidence="4" id="KW-0732">Signal</keyword>
<accession>A0A401P305</accession>
<dbReference type="PROSITE" id="PS00383">
    <property type="entry name" value="TYR_PHOSPHATASE_1"/>
    <property type="match status" value="1"/>
</dbReference>
<dbReference type="SUPFAM" id="SSF49265">
    <property type="entry name" value="Fibronectin type III"/>
    <property type="match status" value="3"/>
</dbReference>
<dbReference type="InterPro" id="IPR013783">
    <property type="entry name" value="Ig-like_fold"/>
</dbReference>
<dbReference type="InterPro" id="IPR035992">
    <property type="entry name" value="Ricin_B-like_lectins"/>
</dbReference>
<dbReference type="STRING" id="75743.A0A401P305"/>
<feature type="domain" description="Fibronectin type-III" evidence="13">
    <location>
        <begin position="1070"/>
        <end position="1159"/>
    </location>
</feature>
<sequence>TSLRTLQMDVKKLNVTLLRIFHEGIAAALGLLPQQVHINHLNGKKNCIEFYISSMNDKSGILDPLPSEEVMQSLNVNVLNQRLSQFGVTQVATEKKIMHGERGRDGIWDKEGVYAVVIFLTAFVIVITCLMFLYRLKEKLHFQINQDKQQHQSIDLSSIPVQQPQAEVKIANSMVQPGSVPGTVSVNIDPQGRPVPEIKPCVSSGPSPFKMKPACLQERRGSNVSLTLDMSTMGNVESFSIAPTPREKIFLEYLRTASRVLTRLQLKEYVASAQSLQAEFMEIPMNFVNPKELNIPCHGAKNRYKTILPNPHSRVCLIPKSQDEPVSNTYINANYIRGYGGQQRAYIATQGPMIHTVNDFWRMVWQEDCPVIVMITKLKEKNEKCVLYWPEKRGIYGKVEVLVNSVTECEHYIIRDLTLKHEGKSQNIKHYWYKSWPDHKTPDSAQPLLQLMLKVEETRQKSPGRGPVVVHCSAGIGRTGCFIAITIGCHQLKNEGVVDILSIVCQLRVDRGGMIQTSEQYGFVHHALSLYESTISADTSHHKNSENMDILYFVVPFTYGLLPLSDGFLILHSRKEQCLLGNREKVLIGACDLKNPWQEWQWTGQDRLRLSRVDQCLAVVNSSSQHFRTLLLQDCARAPRWKCYDEQPGRIGLAHPEMFLRKMGYLAVVKAEKKYHDSWLKYQLGENGEPVKLDMCPTQANSEKEDPPSFRGGNVKRIDDVARGVTEQVIEPTTDSSSFSSPSSFPRSEDPCSRMTCFYNHTEKPGEGRCVRTINAMQGYETGLMLLWMVSSLVKSGIAEAGKCTINVTGITQTGDSVHLRWSSAGSPCNYSVVYKWDQSWLEGCNPALYSGQFYQCELNDLEAGTLHQLMVVSLTEGSSANLTVQTDPKPPKSFEVIKNSTTSTSLHVSWAPGPGNVDLYEVSLFGMDSGETQQLRIPGSSLKKEATFLTLTPGSRYRFTIKALARNRSCDGPHTFGSTIPSRVKDIQISSESESITTVWAPGPGKVDSFRLSLVYNGNAGQESIVSNSTNSHTFTGLTAGRIYNLTVITVAGELENINSESVQTDPAEVTSVVVSNNGSLESLLVSWRRAEGDVDSYDVTLFYQGSVKDVQSLQSSASETVFRGLTPGRLYNITIKTIRGKLQAVAASSGRTGKIHT</sequence>
<feature type="binding site" evidence="9">
    <location>
        <begin position="472"/>
        <end position="478"/>
    </location>
    <ligand>
        <name>substrate</name>
    </ligand>
</feature>
<feature type="domain" description="Fibronectin type-III" evidence="13">
    <location>
        <begin position="891"/>
        <end position="988"/>
    </location>
</feature>
<dbReference type="PROSITE" id="PS50853">
    <property type="entry name" value="FN3"/>
    <property type="match status" value="2"/>
</dbReference>
<feature type="domain" description="Tyrosine-protein phosphatase" evidence="11">
    <location>
        <begin position="276"/>
        <end position="531"/>
    </location>
</feature>
<name>A0A401P305_SCYTO</name>
<dbReference type="PROSITE" id="PS50055">
    <property type="entry name" value="TYR_PHOSPHATASE_PTP"/>
    <property type="match status" value="1"/>
</dbReference>
<dbReference type="InterPro" id="IPR016130">
    <property type="entry name" value="Tyr_Pase_AS"/>
</dbReference>
<dbReference type="SUPFAM" id="SSF52799">
    <property type="entry name" value="(Phosphotyrosine protein) phosphatases II"/>
    <property type="match status" value="1"/>
</dbReference>
<dbReference type="SMART" id="SM00404">
    <property type="entry name" value="PTPc_motif"/>
    <property type="match status" value="1"/>
</dbReference>
<dbReference type="Gene3D" id="2.80.10.50">
    <property type="match status" value="1"/>
</dbReference>
<feature type="transmembrane region" description="Helical" evidence="10">
    <location>
        <begin position="112"/>
        <end position="134"/>
    </location>
</feature>
<dbReference type="Pfam" id="PF00102">
    <property type="entry name" value="Y_phosphatase"/>
    <property type="match status" value="1"/>
</dbReference>
<evidence type="ECO:0000256" key="10">
    <source>
        <dbReference type="SAM" id="Phobius"/>
    </source>
</evidence>
<dbReference type="GO" id="GO:0030054">
    <property type="term" value="C:cell junction"/>
    <property type="evidence" value="ECO:0007669"/>
    <property type="project" value="TreeGrafter"/>
</dbReference>
<dbReference type="InterPro" id="IPR036116">
    <property type="entry name" value="FN3_sf"/>
</dbReference>
<reference evidence="14 15" key="1">
    <citation type="journal article" date="2018" name="Nat. Ecol. Evol.">
        <title>Shark genomes provide insights into elasmobranch evolution and the origin of vertebrates.</title>
        <authorList>
            <person name="Hara Y"/>
            <person name="Yamaguchi K"/>
            <person name="Onimaru K"/>
            <person name="Kadota M"/>
            <person name="Koyanagi M"/>
            <person name="Keeley SD"/>
            <person name="Tatsumi K"/>
            <person name="Tanaka K"/>
            <person name="Motone F"/>
            <person name="Kageyama Y"/>
            <person name="Nozu R"/>
            <person name="Adachi N"/>
            <person name="Nishimura O"/>
            <person name="Nakagawa R"/>
            <person name="Tanegashima C"/>
            <person name="Kiyatake I"/>
            <person name="Matsumoto R"/>
            <person name="Murakumo K"/>
            <person name="Nishida K"/>
            <person name="Terakita A"/>
            <person name="Kuratani S"/>
            <person name="Sato K"/>
            <person name="Hyodo S Kuraku.S."/>
        </authorList>
    </citation>
    <scope>NUCLEOTIDE SEQUENCE [LARGE SCALE GENOMIC DNA]</scope>
</reference>
<organism evidence="14 15">
    <name type="scientific">Scyliorhinus torazame</name>
    <name type="common">Cloudy catshark</name>
    <name type="synonym">Catulus torazame</name>
    <dbReference type="NCBI Taxonomy" id="75743"/>
    <lineage>
        <taxon>Eukaryota</taxon>
        <taxon>Metazoa</taxon>
        <taxon>Chordata</taxon>
        <taxon>Craniata</taxon>
        <taxon>Vertebrata</taxon>
        <taxon>Chondrichthyes</taxon>
        <taxon>Elasmobranchii</taxon>
        <taxon>Galeomorphii</taxon>
        <taxon>Galeoidea</taxon>
        <taxon>Carcharhiniformes</taxon>
        <taxon>Scyliorhinidae</taxon>
        <taxon>Scyliorhinus</taxon>
    </lineage>
</organism>
<dbReference type="PANTHER" id="PTHR46198:SF2">
    <property type="entry name" value="RECEPTOR-TYPE TYROSINE-PROTEIN PHOSPHATASE R"/>
    <property type="match status" value="1"/>
</dbReference>
<dbReference type="SUPFAM" id="SSF50370">
    <property type="entry name" value="Ricin B-like lectins"/>
    <property type="match status" value="1"/>
</dbReference>
<keyword evidence="3" id="KW-0597">Phosphoprotein</keyword>
<dbReference type="InterPro" id="IPR059011">
    <property type="entry name" value="PTPRR_N"/>
</dbReference>
<dbReference type="InterPro" id="IPR003595">
    <property type="entry name" value="Tyr_Pase_cat"/>
</dbReference>
<evidence type="ECO:0000256" key="3">
    <source>
        <dbReference type="ARBA" id="ARBA00022553"/>
    </source>
</evidence>
<keyword evidence="6" id="KW-0904">Protein phosphatase</keyword>
<evidence type="ECO:0000313" key="15">
    <source>
        <dbReference type="Proteomes" id="UP000288216"/>
    </source>
</evidence>
<dbReference type="EMBL" id="BFAA01004385">
    <property type="protein sequence ID" value="GCB67514.1"/>
    <property type="molecule type" value="Genomic_DNA"/>
</dbReference>
<dbReference type="Gene3D" id="3.90.190.10">
    <property type="entry name" value="Protein tyrosine phosphatase superfamily"/>
    <property type="match status" value="1"/>
</dbReference>
<dbReference type="PANTHER" id="PTHR46198">
    <property type="entry name" value="PROTEIN-TYROSINE-PHOSPHATASE"/>
    <property type="match status" value="1"/>
</dbReference>
<dbReference type="Proteomes" id="UP000288216">
    <property type="component" value="Unassembled WGS sequence"/>
</dbReference>
<dbReference type="FunFam" id="2.60.40.10:FF:000369">
    <property type="entry name" value="Protein tyrosine phosphatase, receptor type B"/>
    <property type="match status" value="2"/>
</dbReference>
<evidence type="ECO:0000259" key="12">
    <source>
        <dbReference type="PROSITE" id="PS50056"/>
    </source>
</evidence>
<feature type="non-terminal residue" evidence="14">
    <location>
        <position position="1"/>
    </location>
</feature>
<evidence type="ECO:0000256" key="4">
    <source>
        <dbReference type="ARBA" id="ARBA00022729"/>
    </source>
</evidence>
<feature type="domain" description="Tyrosine specific protein phosphatases" evidence="12">
    <location>
        <begin position="446"/>
        <end position="522"/>
    </location>
</feature>
<dbReference type="PRINTS" id="PR00700">
    <property type="entry name" value="PRTYPHPHTASE"/>
</dbReference>